<sequence>MNDFTSSGYYELTHKNDRFSFLQFMREDVICDVCYITLKNVIAGETLTFEQSEVSGLKKAGEKANAS</sequence>
<accession>A0A0D6ZAW2</accession>
<dbReference type="Proteomes" id="UP000032512">
    <property type="component" value="Unassembled WGS sequence"/>
</dbReference>
<dbReference type="RefSeq" id="WP_044392518.1">
    <property type="nucleotide sequence ID" value="NZ_JXIQ01000062.1"/>
</dbReference>
<evidence type="ECO:0000313" key="2">
    <source>
        <dbReference type="Proteomes" id="UP000032512"/>
    </source>
</evidence>
<dbReference type="AlphaFoldDB" id="A0A0D6ZAW2"/>
<comment type="caution">
    <text evidence="1">The sequence shown here is derived from an EMBL/GenBank/DDBJ whole genome shotgun (WGS) entry which is preliminary data.</text>
</comment>
<evidence type="ECO:0000313" key="1">
    <source>
        <dbReference type="EMBL" id="KIY22652.1"/>
    </source>
</evidence>
<keyword evidence="2" id="KW-1185">Reference proteome</keyword>
<dbReference type="OrthoDB" id="2926484at2"/>
<gene>
    <name evidence="1" type="ORF">UB32_07475</name>
</gene>
<name>A0A0D6ZAW2_9BACI</name>
<dbReference type="PATRIC" id="fig|285983.3.peg.4084"/>
<reference evidence="1 2" key="1">
    <citation type="submission" date="2015-01" db="EMBL/GenBank/DDBJ databases">
        <title>Draft genome sequences of the supercritical CO2 tolerant bacteria Bacillus subterraneus MITOT1 and Bacillus cereus MIT0214.</title>
        <authorList>
            <person name="Peet K.C."/>
            <person name="Thompson J.R."/>
        </authorList>
    </citation>
    <scope>NUCLEOTIDE SEQUENCE [LARGE SCALE GENOMIC DNA]</scope>
    <source>
        <strain evidence="1 2">MITOT1</strain>
    </source>
</reference>
<organism evidence="1 2">
    <name type="scientific">Mesobacillus subterraneus</name>
    <dbReference type="NCBI Taxonomy" id="285983"/>
    <lineage>
        <taxon>Bacteria</taxon>
        <taxon>Bacillati</taxon>
        <taxon>Bacillota</taxon>
        <taxon>Bacilli</taxon>
        <taxon>Bacillales</taxon>
        <taxon>Bacillaceae</taxon>
        <taxon>Mesobacillus</taxon>
    </lineage>
</organism>
<protein>
    <submittedName>
        <fullName evidence="1">Uncharacterized protein</fullName>
    </submittedName>
</protein>
<proteinExistence type="predicted"/>
<dbReference type="EMBL" id="JXIQ01000062">
    <property type="protein sequence ID" value="KIY22652.1"/>
    <property type="molecule type" value="Genomic_DNA"/>
</dbReference>